<keyword evidence="5" id="KW-1185">Reference proteome</keyword>
<dbReference type="Gene3D" id="3.90.25.10">
    <property type="entry name" value="UDP-galactose 4-epimerase, domain 1"/>
    <property type="match status" value="1"/>
</dbReference>
<evidence type="ECO:0000256" key="2">
    <source>
        <dbReference type="ARBA" id="ARBA00023002"/>
    </source>
</evidence>
<keyword evidence="1" id="KW-0521">NADP</keyword>
<sequence length="331" mass="36009">MSTSKPLVLVLGATGKTGGIIVKGLLASGDFRVAALVRSASASKSATEKLRSSGVEIRLGDLEDSVETHKATLAGVDVLISTVIATAGPKQKNILLAAKEAGVKRVVPSDFGTPLGPKGIGELHDQKIAIRDFIKEHDIPHTFIDVGWWMQLYLPIPLRSNAPLEFRSLTYRFAGGGTTPILLTYNDHIGTFVARIISDPRTLNQAVIVWEDAASQLDAQEIGARVSGDGEKLKELYTNATVEEILQAAAAAKEKLAQDPTDYFAYVMQSWNEYTYSMHILGENTLENAKRLGYLDARDLYPDVPTTTLEEYAKEFYAMEEPAAAYGYTGK</sequence>
<dbReference type="InterPro" id="IPR036291">
    <property type="entry name" value="NAD(P)-bd_dom_sf"/>
</dbReference>
<protein>
    <submittedName>
        <fullName evidence="4">NAD-P-binding protein</fullName>
    </submittedName>
</protein>
<dbReference type="Pfam" id="PF05368">
    <property type="entry name" value="NmrA"/>
    <property type="match status" value="1"/>
</dbReference>
<dbReference type="OrthoDB" id="2798875at2759"/>
<evidence type="ECO:0000256" key="1">
    <source>
        <dbReference type="ARBA" id="ARBA00022857"/>
    </source>
</evidence>
<name>A0A371CTY2_9APHY</name>
<accession>A0A371CTY2</accession>
<evidence type="ECO:0000313" key="5">
    <source>
        <dbReference type="Proteomes" id="UP000256964"/>
    </source>
</evidence>
<dbReference type="PANTHER" id="PTHR47706:SF9">
    <property type="entry name" value="NMRA-LIKE DOMAIN-CONTAINING PROTEIN-RELATED"/>
    <property type="match status" value="1"/>
</dbReference>
<reference evidence="4 5" key="1">
    <citation type="journal article" date="2018" name="Biotechnol. Biofuels">
        <title>Integrative visual omics of the white-rot fungus Polyporus brumalis exposes the biotechnological potential of its oxidative enzymes for delignifying raw plant biomass.</title>
        <authorList>
            <person name="Miyauchi S."/>
            <person name="Rancon A."/>
            <person name="Drula E."/>
            <person name="Hage H."/>
            <person name="Chaduli D."/>
            <person name="Favel A."/>
            <person name="Grisel S."/>
            <person name="Henrissat B."/>
            <person name="Herpoel-Gimbert I."/>
            <person name="Ruiz-Duenas F.J."/>
            <person name="Chevret D."/>
            <person name="Hainaut M."/>
            <person name="Lin J."/>
            <person name="Wang M."/>
            <person name="Pangilinan J."/>
            <person name="Lipzen A."/>
            <person name="Lesage-Meessen L."/>
            <person name="Navarro D."/>
            <person name="Riley R."/>
            <person name="Grigoriev I.V."/>
            <person name="Zhou S."/>
            <person name="Raouche S."/>
            <person name="Rosso M.N."/>
        </authorList>
    </citation>
    <scope>NUCLEOTIDE SEQUENCE [LARGE SCALE GENOMIC DNA]</scope>
    <source>
        <strain evidence="4 5">BRFM 1820</strain>
    </source>
</reference>
<dbReference type="AlphaFoldDB" id="A0A371CTY2"/>
<organism evidence="4 5">
    <name type="scientific">Lentinus brumalis</name>
    <dbReference type="NCBI Taxonomy" id="2498619"/>
    <lineage>
        <taxon>Eukaryota</taxon>
        <taxon>Fungi</taxon>
        <taxon>Dikarya</taxon>
        <taxon>Basidiomycota</taxon>
        <taxon>Agaricomycotina</taxon>
        <taxon>Agaricomycetes</taxon>
        <taxon>Polyporales</taxon>
        <taxon>Polyporaceae</taxon>
        <taxon>Lentinus</taxon>
    </lineage>
</organism>
<dbReference type="InterPro" id="IPR051609">
    <property type="entry name" value="NmrA/Isoflavone_reductase-like"/>
</dbReference>
<gene>
    <name evidence="4" type="ORF">OH76DRAFT_1409823</name>
</gene>
<keyword evidence="2" id="KW-0560">Oxidoreductase</keyword>
<dbReference type="SUPFAM" id="SSF51735">
    <property type="entry name" value="NAD(P)-binding Rossmann-fold domains"/>
    <property type="match status" value="1"/>
</dbReference>
<dbReference type="GO" id="GO:0016491">
    <property type="term" value="F:oxidoreductase activity"/>
    <property type="evidence" value="ECO:0007669"/>
    <property type="project" value="UniProtKB-KW"/>
</dbReference>
<dbReference type="Proteomes" id="UP000256964">
    <property type="component" value="Unassembled WGS sequence"/>
</dbReference>
<dbReference type="EMBL" id="KZ857460">
    <property type="protein sequence ID" value="RDX43729.1"/>
    <property type="molecule type" value="Genomic_DNA"/>
</dbReference>
<evidence type="ECO:0000259" key="3">
    <source>
        <dbReference type="Pfam" id="PF05368"/>
    </source>
</evidence>
<dbReference type="Gene3D" id="3.40.50.720">
    <property type="entry name" value="NAD(P)-binding Rossmann-like Domain"/>
    <property type="match status" value="1"/>
</dbReference>
<feature type="domain" description="NmrA-like" evidence="3">
    <location>
        <begin position="5"/>
        <end position="312"/>
    </location>
</feature>
<proteinExistence type="predicted"/>
<evidence type="ECO:0000313" key="4">
    <source>
        <dbReference type="EMBL" id="RDX43729.1"/>
    </source>
</evidence>
<dbReference type="PANTHER" id="PTHR47706">
    <property type="entry name" value="NMRA-LIKE FAMILY PROTEIN"/>
    <property type="match status" value="1"/>
</dbReference>
<dbReference type="InterPro" id="IPR008030">
    <property type="entry name" value="NmrA-like"/>
</dbReference>
<dbReference type="STRING" id="139420.A0A371CTY2"/>